<name>A0AA49JIL5_9BACT</name>
<gene>
    <name evidence="1" type="ORF">K4G66_25340</name>
</gene>
<sequence length="451" mass="51729">MHRIIPIVAIVLCLWGCQKTKEPRTLQVQDESIDITEELFIDSIWTGHPVGFAMLTKPPHQFVAYYDKHQQMIVAQRKLGDDQWLYQPLPETIGWDSHNAIRMELDEQGYLHLSGNMHVDTLNYYRTTQPYDISTFEQVHQMVGEDEDRVTYPEFFHNPQGQLVFTYRDGSSGKGNQIYNVYDADSKTWKRLLDTQLVDGQGEMNAYLHGPTLGPDGYYHLIWVWRDTPDAATNHDLSYAKSKDLITWYQSDGSPQPLPITFQNAEVIDPVPAKGGIINGNIRIGFDQQHHPVVTYHKYDAAGNTQIYNARLEQDGWQSYQATHWDFRWDFGGNGSITAEVGVSPVRVNAVGQLTQKFYSASLGKSQYVLNNTSLAQQEELALFPVFPATLDSLQTNFPDMRTHFLYDEESTMKDSWYVLRWETLTRNRDQPRTGALPGPVPLVLYQITKN</sequence>
<dbReference type="Pfam" id="PF15892">
    <property type="entry name" value="BNR_4"/>
    <property type="match status" value="1"/>
</dbReference>
<dbReference type="SUPFAM" id="SSF82171">
    <property type="entry name" value="DPP6 N-terminal domain-like"/>
    <property type="match status" value="1"/>
</dbReference>
<evidence type="ECO:0000313" key="1">
    <source>
        <dbReference type="EMBL" id="WKN35697.1"/>
    </source>
</evidence>
<reference evidence="1" key="2">
    <citation type="journal article" date="2024" name="Antonie Van Leeuwenhoek">
        <title>Roseihalotalea indica gen. nov., sp. nov., a halophilic Bacteroidetes from mesopelagic Southwest Indian Ocean with higher carbohydrate metabolic potential.</title>
        <authorList>
            <person name="Chen B."/>
            <person name="Zhang M."/>
            <person name="Lin D."/>
            <person name="Ye J."/>
            <person name="Tang K."/>
        </authorList>
    </citation>
    <scope>NUCLEOTIDE SEQUENCE</scope>
    <source>
        <strain evidence="1">TK19036</strain>
    </source>
</reference>
<reference evidence="1" key="1">
    <citation type="journal article" date="2023" name="Comput. Struct. Biotechnol. J.">
        <title>Discovery of a novel marine Bacteroidetes with a rich repertoire of carbohydrate-active enzymes.</title>
        <authorList>
            <person name="Chen B."/>
            <person name="Liu G."/>
            <person name="Chen Q."/>
            <person name="Wang H."/>
            <person name="Liu L."/>
            <person name="Tang K."/>
        </authorList>
    </citation>
    <scope>NUCLEOTIDE SEQUENCE</scope>
    <source>
        <strain evidence="1">TK19036</strain>
    </source>
</reference>
<organism evidence="1">
    <name type="scientific">Roseihalotalea indica</name>
    <dbReference type="NCBI Taxonomy" id="2867963"/>
    <lineage>
        <taxon>Bacteria</taxon>
        <taxon>Pseudomonadati</taxon>
        <taxon>Bacteroidota</taxon>
        <taxon>Cytophagia</taxon>
        <taxon>Cytophagales</taxon>
        <taxon>Catalimonadaceae</taxon>
        <taxon>Roseihalotalea</taxon>
    </lineage>
</organism>
<dbReference type="EMBL" id="CP120682">
    <property type="protein sequence ID" value="WKN35697.1"/>
    <property type="molecule type" value="Genomic_DNA"/>
</dbReference>
<dbReference type="AlphaFoldDB" id="A0AA49JIL5"/>
<proteinExistence type="predicted"/>
<accession>A0AA49JIL5</accession>
<protein>
    <submittedName>
        <fullName evidence="1">BNR repeat-containing protein</fullName>
    </submittedName>
</protein>